<evidence type="ECO:0000313" key="5">
    <source>
        <dbReference type="Proteomes" id="UP000298218"/>
    </source>
</evidence>
<dbReference type="InterPro" id="IPR005471">
    <property type="entry name" value="Tscrpt_reg_IclR_N"/>
</dbReference>
<proteinExistence type="predicted"/>
<dbReference type="Pfam" id="PF09339">
    <property type="entry name" value="HTH_IclR"/>
    <property type="match status" value="1"/>
</dbReference>
<gene>
    <name evidence="4" type="ORF">E3T53_03175</name>
</gene>
<dbReference type="SUPFAM" id="SSF46785">
    <property type="entry name" value="Winged helix' DNA-binding domain"/>
    <property type="match status" value="1"/>
</dbReference>
<keyword evidence="1" id="KW-0805">Transcription regulation</keyword>
<dbReference type="InterPro" id="IPR050707">
    <property type="entry name" value="HTH_MetabolicPath_Reg"/>
</dbReference>
<dbReference type="GO" id="GO:0003700">
    <property type="term" value="F:DNA-binding transcription factor activity"/>
    <property type="evidence" value="ECO:0007669"/>
    <property type="project" value="TreeGrafter"/>
</dbReference>
<evidence type="ECO:0000256" key="1">
    <source>
        <dbReference type="ARBA" id="ARBA00023015"/>
    </source>
</evidence>
<reference evidence="4 5" key="1">
    <citation type="submission" date="2019-03" db="EMBL/GenBank/DDBJ databases">
        <title>Genomics of glacier-inhabiting Cryobacterium strains.</title>
        <authorList>
            <person name="Liu Q."/>
            <person name="Xin Y.-H."/>
        </authorList>
    </citation>
    <scope>NUCLEOTIDE SEQUENCE [LARGE SCALE GENOMIC DNA]</scope>
    <source>
        <strain evidence="4 5">CGMCC 1.4292</strain>
    </source>
</reference>
<keyword evidence="2" id="KW-0804">Transcription</keyword>
<dbReference type="GO" id="GO:0045892">
    <property type="term" value="P:negative regulation of DNA-templated transcription"/>
    <property type="evidence" value="ECO:0007669"/>
    <property type="project" value="TreeGrafter"/>
</dbReference>
<evidence type="ECO:0000259" key="3">
    <source>
        <dbReference type="PROSITE" id="PS51077"/>
    </source>
</evidence>
<comment type="caution">
    <text evidence="4">The sequence shown here is derived from an EMBL/GenBank/DDBJ whole genome shotgun (WGS) entry which is preliminary data.</text>
</comment>
<dbReference type="Gene3D" id="1.10.10.10">
    <property type="entry name" value="Winged helix-like DNA-binding domain superfamily/Winged helix DNA-binding domain"/>
    <property type="match status" value="1"/>
</dbReference>
<dbReference type="SMART" id="SM00346">
    <property type="entry name" value="HTH_ICLR"/>
    <property type="match status" value="1"/>
</dbReference>
<dbReference type="GO" id="GO:0003677">
    <property type="term" value="F:DNA binding"/>
    <property type="evidence" value="ECO:0007669"/>
    <property type="project" value="InterPro"/>
</dbReference>
<dbReference type="OrthoDB" id="5242615at2"/>
<sequence>MIVRPESLGLHPRQPKAIHNALTVLEEVARCGAGVTARQISDNLTLARATAYRLLNVLVEDEYLVRTPDLSGFALGRRVVEFARLVTPTVSLPPEAVRVIMERLRGGIRGGIHLVRYENDCVRIIDGDPDFPPSDQAHHSGSMPASAMGRLLLFERDRCRATPARGSRDEWGGPEALAEIAELGYARQSDGMRVGYTCIAVPIRDSAGLLIGGLCGSAPHSRIQQPVDLVALLHGGALELTPLLA</sequence>
<keyword evidence="5" id="KW-1185">Reference proteome</keyword>
<name>A0A4Y8KVG3_9MICO</name>
<dbReference type="InterPro" id="IPR036388">
    <property type="entry name" value="WH-like_DNA-bd_sf"/>
</dbReference>
<dbReference type="InterPro" id="IPR036390">
    <property type="entry name" value="WH_DNA-bd_sf"/>
</dbReference>
<organism evidence="4 5">
    <name type="scientific">Cryobacterium psychrophilum</name>
    <dbReference type="NCBI Taxonomy" id="41988"/>
    <lineage>
        <taxon>Bacteria</taxon>
        <taxon>Bacillati</taxon>
        <taxon>Actinomycetota</taxon>
        <taxon>Actinomycetes</taxon>
        <taxon>Micrococcales</taxon>
        <taxon>Microbacteriaceae</taxon>
        <taxon>Cryobacterium</taxon>
    </lineage>
</organism>
<dbReference type="EMBL" id="SOHQ01000008">
    <property type="protein sequence ID" value="TFD81476.1"/>
    <property type="molecule type" value="Genomic_DNA"/>
</dbReference>
<protein>
    <submittedName>
        <fullName evidence="4">IclR family transcriptional regulator</fullName>
    </submittedName>
</protein>
<dbReference type="PROSITE" id="PS51077">
    <property type="entry name" value="HTH_ICLR"/>
    <property type="match status" value="1"/>
</dbReference>
<dbReference type="Gene3D" id="3.30.450.40">
    <property type="match status" value="1"/>
</dbReference>
<dbReference type="SUPFAM" id="SSF55781">
    <property type="entry name" value="GAF domain-like"/>
    <property type="match status" value="1"/>
</dbReference>
<dbReference type="PANTHER" id="PTHR30136">
    <property type="entry name" value="HELIX-TURN-HELIX TRANSCRIPTIONAL REGULATOR, ICLR FAMILY"/>
    <property type="match status" value="1"/>
</dbReference>
<feature type="domain" description="HTH iclR-type" evidence="3">
    <location>
        <begin position="15"/>
        <end position="77"/>
    </location>
</feature>
<evidence type="ECO:0000313" key="4">
    <source>
        <dbReference type="EMBL" id="TFD81476.1"/>
    </source>
</evidence>
<dbReference type="InterPro" id="IPR029016">
    <property type="entry name" value="GAF-like_dom_sf"/>
</dbReference>
<dbReference type="Proteomes" id="UP000298218">
    <property type="component" value="Unassembled WGS sequence"/>
</dbReference>
<evidence type="ECO:0000256" key="2">
    <source>
        <dbReference type="ARBA" id="ARBA00023163"/>
    </source>
</evidence>
<accession>A0A4Y8KVG3</accession>
<dbReference type="PANTHER" id="PTHR30136:SF35">
    <property type="entry name" value="HTH-TYPE TRANSCRIPTIONAL REGULATOR RV1719"/>
    <property type="match status" value="1"/>
</dbReference>
<dbReference type="AlphaFoldDB" id="A0A4Y8KVG3"/>